<protein>
    <recommendedName>
        <fullName evidence="3">Thioredoxin-like fold domain-containing protein</fullName>
    </recommendedName>
</protein>
<dbReference type="Gene3D" id="3.40.30.10">
    <property type="entry name" value="Glutaredoxin"/>
    <property type="match status" value="1"/>
</dbReference>
<comment type="caution">
    <text evidence="1">The sequence shown here is derived from an EMBL/GenBank/DDBJ whole genome shotgun (WGS) entry which is preliminary data.</text>
</comment>
<sequence length="97" mass="11627">MFEKFKNENINIIFISNGLESENYKKWFIKMNNLNLNGIHINFDNYNHYKSYLKTEIIDLNERTTFPHYLLANKNGKITDTVFDGKIHLEKIENLIE</sequence>
<evidence type="ECO:0008006" key="3">
    <source>
        <dbReference type="Google" id="ProtNLM"/>
    </source>
</evidence>
<accession>A0A176SZF5</accession>
<evidence type="ECO:0000313" key="2">
    <source>
        <dbReference type="Proteomes" id="UP000076923"/>
    </source>
</evidence>
<organism evidence="1 2">
    <name type="scientific">Polaribacter atrinae</name>
    <dbReference type="NCBI Taxonomy" id="1333662"/>
    <lineage>
        <taxon>Bacteria</taxon>
        <taxon>Pseudomonadati</taxon>
        <taxon>Bacteroidota</taxon>
        <taxon>Flavobacteriia</taxon>
        <taxon>Flavobacteriales</taxon>
        <taxon>Flavobacteriaceae</taxon>
    </lineage>
</organism>
<dbReference type="EMBL" id="LVWE01000083">
    <property type="protein sequence ID" value="OAD40928.1"/>
    <property type="molecule type" value="Genomic_DNA"/>
</dbReference>
<dbReference type="AlphaFoldDB" id="A0A176SZF5"/>
<reference evidence="1 2" key="1">
    <citation type="submission" date="2016-02" db="EMBL/GenBank/DDBJ databases">
        <title>Draft genome sequence of Polaribacter atrinae KACC17473.</title>
        <authorList>
            <person name="Shin S.-K."/>
            <person name="Yi H."/>
        </authorList>
    </citation>
    <scope>NUCLEOTIDE SEQUENCE [LARGE SCALE GENOMIC DNA]</scope>
    <source>
        <strain evidence="1 2">KACC 17473</strain>
    </source>
</reference>
<name>A0A176SZF5_9FLAO</name>
<proteinExistence type="predicted"/>
<evidence type="ECO:0000313" key="1">
    <source>
        <dbReference type="EMBL" id="OAD40928.1"/>
    </source>
</evidence>
<keyword evidence="2" id="KW-1185">Reference proteome</keyword>
<dbReference type="Proteomes" id="UP000076923">
    <property type="component" value="Unassembled WGS sequence"/>
</dbReference>
<gene>
    <name evidence="1" type="ORF">LPB303_15560</name>
</gene>